<organism evidence="1 2">
    <name type="scientific">Siphonobacter curvatus</name>
    <dbReference type="NCBI Taxonomy" id="2094562"/>
    <lineage>
        <taxon>Bacteria</taxon>
        <taxon>Pseudomonadati</taxon>
        <taxon>Bacteroidota</taxon>
        <taxon>Cytophagia</taxon>
        <taxon>Cytophagales</taxon>
        <taxon>Cytophagaceae</taxon>
        <taxon>Siphonobacter</taxon>
    </lineage>
</organism>
<evidence type="ECO:0000313" key="1">
    <source>
        <dbReference type="EMBL" id="PQA60617.1"/>
    </source>
</evidence>
<accession>A0A2S7ISC3</accession>
<gene>
    <name evidence="1" type="ORF">C5O19_13680</name>
</gene>
<protein>
    <recommendedName>
        <fullName evidence="3">5-methylcytosine-specific restriction endonuclease system specificity protein McrC</fullName>
    </recommendedName>
</protein>
<dbReference type="InterPro" id="IPR014407">
    <property type="entry name" value="McrC_bac"/>
</dbReference>
<keyword evidence="2" id="KW-1185">Reference proteome</keyword>
<dbReference type="RefSeq" id="WP_104713084.1">
    <property type="nucleotide sequence ID" value="NZ_PTRA01000001.1"/>
</dbReference>
<proteinExistence type="predicted"/>
<name>A0A2S7ISC3_9BACT</name>
<evidence type="ECO:0008006" key="3">
    <source>
        <dbReference type="Google" id="ProtNLM"/>
    </source>
</evidence>
<sequence length="334" mass="39792">MKIPIQNLYYLLCYAWDKLEERDLVAVSATDQTSLLELLTQVLVKGSSRLFKQGMVHTYEPEQVTLPTIRGKLLFTESLQKNEFRYGRAVCEIDQYTPNHAVHQILKSTFRRLLKLKTSPFQSSVRHLYTRMQGIDEIRLTDRVFRQTALPRTQLPYRFLLNVCELIHKNLLVDEATGQYQFQDFWRDEKQMAGLFEAFVRNFYRYELPQWRVRRETIHWQLKANETDQTLLPLMQTDLTLERDDRKIIIDTKYYADTFQRRFETRKIHSPHLYQLFAYLKNQPTSATGILLYPTVTESVSATFTDQSHQIRVHTLNLNQHWRGIRQELVAFVH</sequence>
<evidence type="ECO:0000313" key="2">
    <source>
        <dbReference type="Proteomes" id="UP000239590"/>
    </source>
</evidence>
<dbReference type="PIRSF" id="PIRSF003109">
    <property type="entry name" value="McrC"/>
    <property type="match status" value="1"/>
</dbReference>
<dbReference type="PANTHER" id="PTHR38733">
    <property type="entry name" value="PROTEIN MCRC"/>
    <property type="match status" value="1"/>
</dbReference>
<dbReference type="OrthoDB" id="9786961at2"/>
<dbReference type="Pfam" id="PF10117">
    <property type="entry name" value="McrBC"/>
    <property type="match status" value="1"/>
</dbReference>
<dbReference type="EMBL" id="PTRA01000001">
    <property type="protein sequence ID" value="PQA60617.1"/>
    <property type="molecule type" value="Genomic_DNA"/>
</dbReference>
<reference evidence="2" key="1">
    <citation type="submission" date="2018-02" db="EMBL/GenBank/DDBJ databases">
        <title>Genome sequencing of Solimonas sp. HR-BB.</title>
        <authorList>
            <person name="Lee Y."/>
            <person name="Jeon C.O."/>
        </authorList>
    </citation>
    <scope>NUCLEOTIDE SEQUENCE [LARGE SCALE GENOMIC DNA]</scope>
    <source>
        <strain evidence="2">HR-U</strain>
    </source>
</reference>
<dbReference type="GO" id="GO:0009307">
    <property type="term" value="P:DNA restriction-modification system"/>
    <property type="evidence" value="ECO:0007669"/>
    <property type="project" value="InterPro"/>
</dbReference>
<dbReference type="AlphaFoldDB" id="A0A2S7ISC3"/>
<dbReference type="PANTHER" id="PTHR38733:SF1">
    <property type="entry name" value="TYPE IV METHYL-DIRECTED RESTRICTION ENZYME ECOKMCRBC"/>
    <property type="match status" value="1"/>
</dbReference>
<dbReference type="Proteomes" id="UP000239590">
    <property type="component" value="Unassembled WGS sequence"/>
</dbReference>
<comment type="caution">
    <text evidence="1">The sequence shown here is derived from an EMBL/GenBank/DDBJ whole genome shotgun (WGS) entry which is preliminary data.</text>
</comment>
<dbReference type="InterPro" id="IPR019292">
    <property type="entry name" value="McrC"/>
</dbReference>